<keyword evidence="3" id="KW-0479">Metal-binding</keyword>
<keyword evidence="7 11" id="KW-1133">Transmembrane helix</keyword>
<evidence type="ECO:0000256" key="2">
    <source>
        <dbReference type="ARBA" id="ARBA00022692"/>
    </source>
</evidence>
<feature type="compositionally biased region" description="Polar residues" evidence="10">
    <location>
        <begin position="140"/>
        <end position="156"/>
    </location>
</feature>
<dbReference type="PANTHER" id="PTHR15860:SF0">
    <property type="entry name" value="LP20373P"/>
    <property type="match status" value="1"/>
</dbReference>
<name>A0ABD2WEQ9_9HYME</name>
<dbReference type="AlphaFoldDB" id="A0ABD2WEQ9"/>
<dbReference type="CDD" id="cd16532">
    <property type="entry name" value="RING-HC_RNFT1-like"/>
    <property type="match status" value="1"/>
</dbReference>
<evidence type="ECO:0000313" key="14">
    <source>
        <dbReference type="Proteomes" id="UP001627154"/>
    </source>
</evidence>
<gene>
    <name evidence="13" type="ORF">TKK_014071</name>
</gene>
<feature type="compositionally biased region" description="Low complexity" evidence="10">
    <location>
        <begin position="165"/>
        <end position="182"/>
    </location>
</feature>
<comment type="subcellular location">
    <subcellularLocation>
        <location evidence="1">Membrane</location>
        <topology evidence="1">Multi-pass membrane protein</topology>
    </subcellularLocation>
</comment>
<feature type="transmembrane region" description="Helical" evidence="11">
    <location>
        <begin position="345"/>
        <end position="371"/>
    </location>
</feature>
<dbReference type="Proteomes" id="UP001627154">
    <property type="component" value="Unassembled WGS sequence"/>
</dbReference>
<accession>A0ABD2WEQ9</accession>
<keyword evidence="8 11" id="KW-0472">Membrane</keyword>
<keyword evidence="6" id="KW-0862">Zinc</keyword>
<dbReference type="GO" id="GO:0016020">
    <property type="term" value="C:membrane"/>
    <property type="evidence" value="ECO:0007669"/>
    <property type="project" value="UniProtKB-SubCell"/>
</dbReference>
<comment type="caution">
    <text evidence="13">The sequence shown here is derived from an EMBL/GenBank/DDBJ whole genome shotgun (WGS) entry which is preliminary data.</text>
</comment>
<evidence type="ECO:0000256" key="6">
    <source>
        <dbReference type="ARBA" id="ARBA00022833"/>
    </source>
</evidence>
<keyword evidence="4 9" id="KW-0863">Zinc-finger</keyword>
<dbReference type="SMART" id="SM00184">
    <property type="entry name" value="RING"/>
    <property type="match status" value="1"/>
</dbReference>
<protein>
    <recommendedName>
        <fullName evidence="12">RING-type domain-containing protein</fullName>
    </recommendedName>
</protein>
<evidence type="ECO:0000256" key="8">
    <source>
        <dbReference type="ARBA" id="ARBA00023136"/>
    </source>
</evidence>
<dbReference type="InterPro" id="IPR013083">
    <property type="entry name" value="Znf_RING/FYVE/PHD"/>
</dbReference>
<dbReference type="PANTHER" id="PTHR15860">
    <property type="entry name" value="UNCHARACTERIZED RING FINGER-CONTAINING PROTEIN"/>
    <property type="match status" value="1"/>
</dbReference>
<dbReference type="PROSITE" id="PS50089">
    <property type="entry name" value="ZF_RING_2"/>
    <property type="match status" value="1"/>
</dbReference>
<feature type="compositionally biased region" description="Polar residues" evidence="10">
    <location>
        <begin position="26"/>
        <end position="46"/>
    </location>
</feature>
<feature type="region of interest" description="Disordered" evidence="10">
    <location>
        <begin position="26"/>
        <end position="51"/>
    </location>
</feature>
<dbReference type="InterPro" id="IPR017907">
    <property type="entry name" value="Znf_RING_CS"/>
</dbReference>
<evidence type="ECO:0000256" key="7">
    <source>
        <dbReference type="ARBA" id="ARBA00022989"/>
    </source>
</evidence>
<dbReference type="InterPro" id="IPR001841">
    <property type="entry name" value="Znf_RING"/>
</dbReference>
<reference evidence="13 14" key="1">
    <citation type="journal article" date="2024" name="bioRxiv">
        <title>A reference genome for Trichogramma kaykai: A tiny desert-dwelling parasitoid wasp with competing sex-ratio distorters.</title>
        <authorList>
            <person name="Culotta J."/>
            <person name="Lindsey A.R."/>
        </authorList>
    </citation>
    <scope>NUCLEOTIDE SEQUENCE [LARGE SCALE GENOMIC DNA]</scope>
    <source>
        <strain evidence="13 14">KSX58</strain>
    </source>
</reference>
<keyword evidence="14" id="KW-1185">Reference proteome</keyword>
<evidence type="ECO:0000259" key="12">
    <source>
        <dbReference type="PROSITE" id="PS50089"/>
    </source>
</evidence>
<dbReference type="Gene3D" id="3.30.40.10">
    <property type="entry name" value="Zinc/RING finger domain, C3HC4 (zinc finger)"/>
    <property type="match status" value="1"/>
</dbReference>
<evidence type="ECO:0000256" key="10">
    <source>
        <dbReference type="SAM" id="MobiDB-lite"/>
    </source>
</evidence>
<dbReference type="Pfam" id="PF13639">
    <property type="entry name" value="zf-RING_2"/>
    <property type="match status" value="1"/>
</dbReference>
<dbReference type="EMBL" id="JBJJXI010000111">
    <property type="protein sequence ID" value="KAL3391353.1"/>
    <property type="molecule type" value="Genomic_DNA"/>
</dbReference>
<feature type="transmembrane region" description="Helical" evidence="11">
    <location>
        <begin position="249"/>
        <end position="270"/>
    </location>
</feature>
<evidence type="ECO:0000256" key="5">
    <source>
        <dbReference type="ARBA" id="ARBA00022786"/>
    </source>
</evidence>
<sequence length="471" mass="53120">MANVDSGREQVTIPISVNNGTAVVESGNQQNAPTEPVNQTANEQTPEPNPAPRLSLTLGFNFNPMQDSRRIIANNLSTIGGEISPLINLSRSRPALSLQEWLNPTHQRLAPIQAPPPNNNEQTNHVVINIDPPVDEHESSQNSNSPSQTFSDNFDPNTPRENDENNQNNINNNNNNESNDPNAPVTLTAETRILQKNIESCISFLLIILTKFIYDNGAELLNFVLLVVTFIQANNDLKREILKQKNRSLLSLVGILCYITGCFIFIDFVFKEPIFYLYKSPETIAQLLWTVAISDFVLKLITVAIKVLFTCLPEKIVPFQKRGRFYLVMEATSQLYRNGSPVYLWLQYLSFVYDGPHKVLAIVLFVMYGIYKTRDTMYYFKHFCIAVGKMLQNVSLGTCPSKEQIVASGGSCAICHEEYTLPVRLSCKHIFCEGCVTTWLDREKSCPLCRASITDDPIYRDGHTTHFVQLY</sequence>
<feature type="region of interest" description="Disordered" evidence="10">
    <location>
        <begin position="133"/>
        <end position="184"/>
    </location>
</feature>
<dbReference type="GO" id="GO:0008270">
    <property type="term" value="F:zinc ion binding"/>
    <property type="evidence" value="ECO:0007669"/>
    <property type="project" value="UniProtKB-KW"/>
</dbReference>
<dbReference type="InterPro" id="IPR044235">
    <property type="entry name" value="RNFT1/2"/>
</dbReference>
<evidence type="ECO:0000256" key="4">
    <source>
        <dbReference type="ARBA" id="ARBA00022771"/>
    </source>
</evidence>
<dbReference type="PROSITE" id="PS00518">
    <property type="entry name" value="ZF_RING_1"/>
    <property type="match status" value="1"/>
</dbReference>
<proteinExistence type="predicted"/>
<evidence type="ECO:0000313" key="13">
    <source>
        <dbReference type="EMBL" id="KAL3391353.1"/>
    </source>
</evidence>
<evidence type="ECO:0000256" key="9">
    <source>
        <dbReference type="PROSITE-ProRule" id="PRU00175"/>
    </source>
</evidence>
<organism evidence="13 14">
    <name type="scientific">Trichogramma kaykai</name>
    <dbReference type="NCBI Taxonomy" id="54128"/>
    <lineage>
        <taxon>Eukaryota</taxon>
        <taxon>Metazoa</taxon>
        <taxon>Ecdysozoa</taxon>
        <taxon>Arthropoda</taxon>
        <taxon>Hexapoda</taxon>
        <taxon>Insecta</taxon>
        <taxon>Pterygota</taxon>
        <taxon>Neoptera</taxon>
        <taxon>Endopterygota</taxon>
        <taxon>Hymenoptera</taxon>
        <taxon>Apocrita</taxon>
        <taxon>Proctotrupomorpha</taxon>
        <taxon>Chalcidoidea</taxon>
        <taxon>Trichogrammatidae</taxon>
        <taxon>Trichogramma</taxon>
    </lineage>
</organism>
<keyword evidence="2 11" id="KW-0812">Transmembrane</keyword>
<evidence type="ECO:0000256" key="3">
    <source>
        <dbReference type="ARBA" id="ARBA00022723"/>
    </source>
</evidence>
<evidence type="ECO:0000256" key="1">
    <source>
        <dbReference type="ARBA" id="ARBA00004141"/>
    </source>
</evidence>
<feature type="domain" description="RING-type" evidence="12">
    <location>
        <begin position="412"/>
        <end position="450"/>
    </location>
</feature>
<keyword evidence="5" id="KW-0833">Ubl conjugation pathway</keyword>
<dbReference type="SUPFAM" id="SSF57850">
    <property type="entry name" value="RING/U-box"/>
    <property type="match status" value="1"/>
</dbReference>
<evidence type="ECO:0000256" key="11">
    <source>
        <dbReference type="SAM" id="Phobius"/>
    </source>
</evidence>